<feature type="compositionally biased region" description="Acidic residues" evidence="3">
    <location>
        <begin position="69"/>
        <end position="95"/>
    </location>
</feature>
<dbReference type="GO" id="GO:0016020">
    <property type="term" value="C:membrane"/>
    <property type="evidence" value="ECO:0007669"/>
    <property type="project" value="UniProtKB-SubCell"/>
</dbReference>
<evidence type="ECO:0000256" key="3">
    <source>
        <dbReference type="SAM" id="MobiDB-lite"/>
    </source>
</evidence>
<protein>
    <recommendedName>
        <fullName evidence="7">Mammalian cell entry protein</fullName>
    </recommendedName>
</protein>
<dbReference type="AlphaFoldDB" id="A0A0N9N5W7"/>
<dbReference type="PANTHER" id="PTHR37042">
    <property type="entry name" value="OUTER MEMBRANE PROTEIN RV1973"/>
    <property type="match status" value="1"/>
</dbReference>
<sequence length="327" mass="35565">MVRPDHEDGEVLNSPDDAESRSEQPEQKVVRRSSPMARRKKSKAAKATPPVDETVETAAADDGTAADQDAADEPNSADDPDTVVDAGTEVEESEPAGDSASEPDAFVAIDAGTDEAETDEDGADENEAAAVEPDADELARNAEYRERRRKRAVVRKSATGRDAGDRSAWTLIAVASTAFLLVAGVVLSTVFGVQYYHIKKDRELRAEYSTFAQNMVVSMFTLNPDNADQMYKNVMANTSGRAKQMFQENMKNTAKMIREGDMVTKTTVLADAVSKATADEGSVLIVLDWTGHPKKDPKAAQSASFRLRVDITRINGEPKMTYLDWVA</sequence>
<evidence type="ECO:0008006" key="7">
    <source>
        <dbReference type="Google" id="ProtNLM"/>
    </source>
</evidence>
<reference evidence="6" key="1">
    <citation type="submission" date="2015-06" db="EMBL/GenBank/DDBJ databases">
        <title>Complete genome sequence and metabolic analysis of phthalate degradation pathway in Gordonia sp. QH-11.</title>
        <authorList>
            <person name="Jin D."/>
            <person name="Kong X."/>
            <person name="Bai Z."/>
        </authorList>
    </citation>
    <scope>NUCLEOTIDE SEQUENCE [LARGE SCALE GENOMIC DNA]</scope>
    <source>
        <strain evidence="6">QH-11</strain>
    </source>
</reference>
<feature type="compositionally biased region" description="Basic and acidic residues" evidence="3">
    <location>
        <begin position="18"/>
        <end position="29"/>
    </location>
</feature>
<organism evidence="5 6">
    <name type="scientific">Gordonia phthalatica</name>
    <dbReference type="NCBI Taxonomy" id="1136941"/>
    <lineage>
        <taxon>Bacteria</taxon>
        <taxon>Bacillati</taxon>
        <taxon>Actinomycetota</taxon>
        <taxon>Actinomycetes</taxon>
        <taxon>Mycobacteriales</taxon>
        <taxon>Gordoniaceae</taxon>
        <taxon>Gordonia</taxon>
    </lineage>
</organism>
<feature type="transmembrane region" description="Helical" evidence="4">
    <location>
        <begin position="168"/>
        <end position="196"/>
    </location>
</feature>
<dbReference type="STRING" id="1136941.ACH46_17320"/>
<dbReference type="KEGG" id="goq:ACH46_17320"/>
<evidence type="ECO:0000313" key="6">
    <source>
        <dbReference type="Proteomes" id="UP000063789"/>
    </source>
</evidence>
<comment type="subcellular location">
    <subcellularLocation>
        <location evidence="1">Membrane</location>
    </subcellularLocation>
</comment>
<dbReference type="RefSeq" id="WP_062394023.1">
    <property type="nucleotide sequence ID" value="NZ_CP011853.1"/>
</dbReference>
<gene>
    <name evidence="5" type="ORF">ACH46_17320</name>
</gene>
<feature type="compositionally biased region" description="Low complexity" evidence="3">
    <location>
        <begin position="45"/>
        <end position="68"/>
    </location>
</feature>
<name>A0A0N9N5W7_9ACTN</name>
<proteinExistence type="predicted"/>
<evidence type="ECO:0000256" key="1">
    <source>
        <dbReference type="ARBA" id="ARBA00004370"/>
    </source>
</evidence>
<dbReference type="PANTHER" id="PTHR37042:SF4">
    <property type="entry name" value="OUTER MEMBRANE PROTEIN RV1973"/>
    <property type="match status" value="1"/>
</dbReference>
<accession>A0A0N9N5W7</accession>
<dbReference type="PATRIC" id="fig|1136941.3.peg.3540"/>
<reference evidence="5 6" key="2">
    <citation type="journal article" date="2017" name="Int. J. Syst. Evol. Microbiol.">
        <title>Gordonia phthalatica sp. nov., a di-n-butyl phthalate-degrading bacterium isolated from activated sludge.</title>
        <authorList>
            <person name="Jin D."/>
            <person name="Kong X."/>
            <person name="Jia M."/>
            <person name="Yu X."/>
            <person name="Wang X."/>
            <person name="Zhuang X."/>
            <person name="Deng Y."/>
            <person name="Bai Z."/>
        </authorList>
    </citation>
    <scope>NUCLEOTIDE SEQUENCE [LARGE SCALE GENOMIC DNA]</scope>
    <source>
        <strain evidence="5 6">QH-11</strain>
    </source>
</reference>
<keyword evidence="4" id="KW-1133">Transmembrane helix</keyword>
<dbReference type="Proteomes" id="UP000063789">
    <property type="component" value="Chromosome"/>
</dbReference>
<feature type="region of interest" description="Disordered" evidence="3">
    <location>
        <begin position="1"/>
        <end position="143"/>
    </location>
</feature>
<evidence type="ECO:0000313" key="5">
    <source>
        <dbReference type="EMBL" id="ALG85925.1"/>
    </source>
</evidence>
<evidence type="ECO:0000256" key="4">
    <source>
        <dbReference type="SAM" id="Phobius"/>
    </source>
</evidence>
<feature type="compositionally biased region" description="Acidic residues" evidence="3">
    <location>
        <begin position="112"/>
        <end position="127"/>
    </location>
</feature>
<evidence type="ECO:0000256" key="2">
    <source>
        <dbReference type="ARBA" id="ARBA00023136"/>
    </source>
</evidence>
<dbReference type="OrthoDB" id="4578858at2"/>
<keyword evidence="2 4" id="KW-0472">Membrane</keyword>
<keyword evidence="6" id="KW-1185">Reference proteome</keyword>
<dbReference type="EMBL" id="CP011853">
    <property type="protein sequence ID" value="ALG85925.1"/>
    <property type="molecule type" value="Genomic_DNA"/>
</dbReference>
<keyword evidence="4" id="KW-0812">Transmembrane</keyword>